<feature type="compositionally biased region" description="Polar residues" evidence="1">
    <location>
        <begin position="447"/>
        <end position="456"/>
    </location>
</feature>
<dbReference type="AlphaFoldDB" id="A0AAW0C0J8"/>
<protein>
    <submittedName>
        <fullName evidence="2">Uncharacterized protein</fullName>
    </submittedName>
</protein>
<sequence>MTEFLKVLPHRTTLIRMYQRIYYQSKLKHLFDAQWTVISQANPNAEWIKEMNKFTSSMLASETEEVLEALKEEIQKEYDERMTEYRKIGHWDSDAEKFNYNWKKAHRVIPTLTDSIAAFLGCGVLLTTFGPMADGEISVQSVCAVVPEARTRQTLAQFDRAKLAETHALCHQYAQALFSESTCRSRIPESGADLGVDEEDTGEAVGAERLISFPESASAAYTAAHEALLAKLALSESDSSKSDAANEHVANAPVNVTNVATSSSTVNAAVTSTPSSTAATSTPTTAATSTPPPTSTNPSIEDTGASNAFAPTGLTFTNSTLVPTPVVPSQSGSTATTGPIQDQPTFDQPTFDQPNFDQPTFDFQAFEEMFNKLDTSEWDSMMNFQLGTIDPPQNVSNLQDTPVQDLYVVPRPDDPPVNQANLRPLVDPNPEHTASDHSTPPVIDHPNSGTDPSSYEENIPTTPDPTNPPPVEDHVTALTPARKRKLAIAREKATKAAEVSQGEANNQTVLTEKAAKANAKRRATLARKKAEAAAAAEALGDDDGGSRSKRARVLPAALAAGGYKPPAKGKR</sequence>
<feature type="region of interest" description="Disordered" evidence="1">
    <location>
        <begin position="271"/>
        <end position="358"/>
    </location>
</feature>
<dbReference type="EMBL" id="JAYKXP010000063">
    <property type="protein sequence ID" value="KAK7032546.1"/>
    <property type="molecule type" value="Genomic_DNA"/>
</dbReference>
<keyword evidence="3" id="KW-1185">Reference proteome</keyword>
<accession>A0AAW0C0J8</accession>
<comment type="caution">
    <text evidence="2">The sequence shown here is derived from an EMBL/GenBank/DDBJ whole genome shotgun (WGS) entry which is preliminary data.</text>
</comment>
<reference evidence="2 3" key="1">
    <citation type="submission" date="2024-01" db="EMBL/GenBank/DDBJ databases">
        <title>A draft genome for a cacao thread blight-causing isolate of Paramarasmius palmivorus.</title>
        <authorList>
            <person name="Baruah I.K."/>
            <person name="Bukari Y."/>
            <person name="Amoako-Attah I."/>
            <person name="Meinhardt L.W."/>
            <person name="Bailey B.A."/>
            <person name="Cohen S.P."/>
        </authorList>
    </citation>
    <scope>NUCLEOTIDE SEQUENCE [LARGE SCALE GENOMIC DNA]</scope>
    <source>
        <strain evidence="2 3">GH-12</strain>
    </source>
</reference>
<feature type="region of interest" description="Disordered" evidence="1">
    <location>
        <begin position="533"/>
        <end position="571"/>
    </location>
</feature>
<feature type="compositionally biased region" description="Polar residues" evidence="1">
    <location>
        <begin position="314"/>
        <end position="358"/>
    </location>
</feature>
<evidence type="ECO:0000313" key="3">
    <source>
        <dbReference type="Proteomes" id="UP001383192"/>
    </source>
</evidence>
<evidence type="ECO:0000313" key="2">
    <source>
        <dbReference type="EMBL" id="KAK7032546.1"/>
    </source>
</evidence>
<proteinExistence type="predicted"/>
<organism evidence="2 3">
    <name type="scientific">Paramarasmius palmivorus</name>
    <dbReference type="NCBI Taxonomy" id="297713"/>
    <lineage>
        <taxon>Eukaryota</taxon>
        <taxon>Fungi</taxon>
        <taxon>Dikarya</taxon>
        <taxon>Basidiomycota</taxon>
        <taxon>Agaricomycotina</taxon>
        <taxon>Agaricomycetes</taxon>
        <taxon>Agaricomycetidae</taxon>
        <taxon>Agaricales</taxon>
        <taxon>Marasmiineae</taxon>
        <taxon>Marasmiaceae</taxon>
        <taxon>Paramarasmius</taxon>
    </lineage>
</organism>
<feature type="compositionally biased region" description="Low complexity" evidence="1">
    <location>
        <begin position="271"/>
        <end position="289"/>
    </location>
</feature>
<dbReference type="Proteomes" id="UP001383192">
    <property type="component" value="Unassembled WGS sequence"/>
</dbReference>
<name>A0AAW0C0J8_9AGAR</name>
<feature type="region of interest" description="Disordered" evidence="1">
    <location>
        <begin position="410"/>
        <end position="474"/>
    </location>
</feature>
<gene>
    <name evidence="2" type="ORF">VNI00_012944</name>
</gene>
<evidence type="ECO:0000256" key="1">
    <source>
        <dbReference type="SAM" id="MobiDB-lite"/>
    </source>
</evidence>